<protein>
    <recommendedName>
        <fullName evidence="9">Thiamine-phosphate synthase</fullName>
        <shortName evidence="9">TP synthase</shortName>
        <shortName evidence="9">TPS</shortName>
        <ecNumber evidence="9">2.5.1.3</ecNumber>
    </recommendedName>
    <alternativeName>
        <fullName evidence="9">Thiamine-phosphate pyrophosphorylase</fullName>
        <shortName evidence="9">TMP pyrophosphorylase</shortName>
        <shortName evidence="9">TMP-PPase</shortName>
    </alternativeName>
</protein>
<dbReference type="InterPro" id="IPR016229">
    <property type="entry name" value="TMP_synthase_cyanobac_bac"/>
</dbReference>
<evidence type="ECO:0000256" key="3">
    <source>
        <dbReference type="ARBA" id="ARBA00022723"/>
    </source>
</evidence>
<dbReference type="InterPro" id="IPR041397">
    <property type="entry name" value="ThiD2"/>
</dbReference>
<comment type="catalytic activity">
    <reaction evidence="8 9 10">
        <text>2-[(2R,5Z)-2-carboxy-4-methylthiazol-5(2H)-ylidene]ethyl phosphate + 4-amino-2-methyl-5-(diphosphooxymethyl)pyrimidine + 2 H(+) = thiamine phosphate + CO2 + diphosphate</text>
        <dbReference type="Rhea" id="RHEA:47844"/>
        <dbReference type="ChEBI" id="CHEBI:15378"/>
        <dbReference type="ChEBI" id="CHEBI:16526"/>
        <dbReference type="ChEBI" id="CHEBI:33019"/>
        <dbReference type="ChEBI" id="CHEBI:37575"/>
        <dbReference type="ChEBI" id="CHEBI:57841"/>
        <dbReference type="ChEBI" id="CHEBI:62899"/>
        <dbReference type="EC" id="2.5.1.3"/>
    </reaction>
</comment>
<dbReference type="FunFam" id="3.20.20.70:FF:000096">
    <property type="entry name" value="Thiamine-phosphate synthase"/>
    <property type="match status" value="1"/>
</dbReference>
<dbReference type="GO" id="GO:0009228">
    <property type="term" value="P:thiamine biosynthetic process"/>
    <property type="evidence" value="ECO:0007669"/>
    <property type="project" value="UniProtKB-KW"/>
</dbReference>
<evidence type="ECO:0000256" key="4">
    <source>
        <dbReference type="ARBA" id="ARBA00022842"/>
    </source>
</evidence>
<dbReference type="SUPFAM" id="SSF51391">
    <property type="entry name" value="Thiamin phosphate synthase"/>
    <property type="match status" value="1"/>
</dbReference>
<name>A0A523QKY0_UNCAE</name>
<feature type="binding site" evidence="9">
    <location>
        <position position="274"/>
    </location>
    <ligand>
        <name>4-amino-2-methyl-5-(diphosphooxymethyl)pyrimidine</name>
        <dbReference type="ChEBI" id="CHEBI:57841"/>
    </ligand>
</feature>
<dbReference type="InterPro" id="IPR034291">
    <property type="entry name" value="TMP_synthase"/>
</dbReference>
<gene>
    <name evidence="9" type="primary">thiE</name>
    <name evidence="14" type="ORF">E3J95_02020</name>
</gene>
<evidence type="ECO:0000313" key="15">
    <source>
        <dbReference type="Proteomes" id="UP000320781"/>
    </source>
</evidence>
<evidence type="ECO:0000256" key="11">
    <source>
        <dbReference type="RuleBase" id="RU004253"/>
    </source>
</evidence>
<feature type="domain" description="ThiD2" evidence="13">
    <location>
        <begin position="9"/>
        <end position="132"/>
    </location>
</feature>
<dbReference type="CDD" id="cd00564">
    <property type="entry name" value="TMP_TenI"/>
    <property type="match status" value="1"/>
</dbReference>
<sequence>MTTDREVYRILDVNLNRASEGLRVIEDGVRFVLNERRLTHEVREIRHCLTRKLGEIPGLDWGKLLAAREAGEDVGKKLGEEERENLKDLIRANFRRVQEAQRSLEEFGKLLSPALGQNFKELRFKIYSLEKKVRMKLRKRINLSLYAMADTSLIPKERFEENIEEVLTGGATIIQLREKSLPPSPFLETALRMRKLVRPPILFIVNDRVDIAMGCRADGVHLGQEDFPAAAARRVVGEGMIIGVSTHSLKEAKMAEREGADYVAIGPVFPTSTKLDSHRPVGTGIIRKIKEELSIPVVAIGGITADNVEEVLRMGADGVAVGSAIFGQEDVGVATRRLSHKIRSFKKKK</sequence>
<evidence type="ECO:0000256" key="9">
    <source>
        <dbReference type="HAMAP-Rule" id="MF_00097"/>
    </source>
</evidence>
<comment type="caution">
    <text evidence="14">The sequence shown here is derived from an EMBL/GenBank/DDBJ whole genome shotgun (WGS) entry which is preliminary data.</text>
</comment>
<dbReference type="GO" id="GO:0009229">
    <property type="term" value="P:thiamine diphosphate biosynthetic process"/>
    <property type="evidence" value="ECO:0007669"/>
    <property type="project" value="UniProtKB-UniRule"/>
</dbReference>
<comment type="function">
    <text evidence="9">Condenses 4-methyl-5-(beta-hydroxyethyl)thiazole monophosphate (THZ-P) and 2-methyl-4-amino-5-hydroxymethyl pyrimidine pyrophosphate (HMP-PP) to form thiamine monophosphate (TMP).</text>
</comment>
<dbReference type="Pfam" id="PF17792">
    <property type="entry name" value="ThiD2"/>
    <property type="match status" value="1"/>
</dbReference>
<accession>A0A523QKY0</accession>
<feature type="binding site" evidence="9">
    <location>
        <position position="206"/>
    </location>
    <ligand>
        <name>4-amino-2-methyl-5-(diphosphooxymethyl)pyrimidine</name>
        <dbReference type="ChEBI" id="CHEBI:57841"/>
    </ligand>
</feature>
<comment type="caution">
    <text evidence="9">Lacks conserved residue(s) required for the propagation of feature annotation.</text>
</comment>
<keyword evidence="5 9" id="KW-0784">Thiamine biosynthesis</keyword>
<feature type="binding site" evidence="9">
    <location>
        <begin position="271"/>
        <end position="273"/>
    </location>
    <ligand>
        <name>2-[(2R,5Z)-2-carboxy-4-methylthiazol-5(2H)-ylidene]ethyl phosphate</name>
        <dbReference type="ChEBI" id="CHEBI:62899"/>
    </ligand>
</feature>
<dbReference type="GO" id="GO:0005737">
    <property type="term" value="C:cytoplasm"/>
    <property type="evidence" value="ECO:0007669"/>
    <property type="project" value="TreeGrafter"/>
</dbReference>
<keyword evidence="3 9" id="KW-0479">Metal-binding</keyword>
<dbReference type="EC" id="2.5.1.3" evidence="9"/>
<reference evidence="14 15" key="1">
    <citation type="submission" date="2019-03" db="EMBL/GenBank/DDBJ databases">
        <title>Metabolic potential of uncultured bacteria and archaea associated with petroleum seepage in deep-sea sediments.</title>
        <authorList>
            <person name="Dong X."/>
            <person name="Hubert C."/>
        </authorList>
    </citation>
    <scope>NUCLEOTIDE SEQUENCE [LARGE SCALE GENOMIC DNA]</scope>
    <source>
        <strain evidence="14">E44_bin92</strain>
    </source>
</reference>
<evidence type="ECO:0000259" key="12">
    <source>
        <dbReference type="Pfam" id="PF02581"/>
    </source>
</evidence>
<dbReference type="AlphaFoldDB" id="A0A523QKY0"/>
<dbReference type="PANTHER" id="PTHR20857">
    <property type="entry name" value="THIAMINE-PHOSPHATE PYROPHOSPHORYLASE"/>
    <property type="match status" value="1"/>
</dbReference>
<evidence type="ECO:0000256" key="1">
    <source>
        <dbReference type="ARBA" id="ARBA00005165"/>
    </source>
</evidence>
<dbReference type="Gene3D" id="3.20.20.70">
    <property type="entry name" value="Aldolase class I"/>
    <property type="match status" value="1"/>
</dbReference>
<keyword evidence="2 9" id="KW-0808">Transferase</keyword>
<dbReference type="Proteomes" id="UP000320781">
    <property type="component" value="Unassembled WGS sequence"/>
</dbReference>
<comment type="catalytic activity">
    <reaction evidence="7 9 10">
        <text>2-(2-carboxy-4-methylthiazol-5-yl)ethyl phosphate + 4-amino-2-methyl-5-(diphosphooxymethyl)pyrimidine + 2 H(+) = thiamine phosphate + CO2 + diphosphate</text>
        <dbReference type="Rhea" id="RHEA:47848"/>
        <dbReference type="ChEBI" id="CHEBI:15378"/>
        <dbReference type="ChEBI" id="CHEBI:16526"/>
        <dbReference type="ChEBI" id="CHEBI:33019"/>
        <dbReference type="ChEBI" id="CHEBI:37575"/>
        <dbReference type="ChEBI" id="CHEBI:57841"/>
        <dbReference type="ChEBI" id="CHEBI:62890"/>
        <dbReference type="EC" id="2.5.1.3"/>
    </reaction>
</comment>
<feature type="binding site" evidence="9">
    <location>
        <position position="245"/>
    </location>
    <ligand>
        <name>4-amino-2-methyl-5-(diphosphooxymethyl)pyrimidine</name>
        <dbReference type="ChEBI" id="CHEBI:57841"/>
    </ligand>
</feature>
<comment type="cofactor">
    <cofactor evidence="9">
        <name>Mg(2+)</name>
        <dbReference type="ChEBI" id="CHEBI:18420"/>
    </cofactor>
    <text evidence="9">Binds 1 Mg(2+) ion per subunit.</text>
</comment>
<dbReference type="NCBIfam" id="NF002727">
    <property type="entry name" value="PRK02615.1"/>
    <property type="match status" value="1"/>
</dbReference>
<dbReference type="UniPathway" id="UPA00060">
    <property type="reaction ID" value="UER00141"/>
</dbReference>
<keyword evidence="4 9" id="KW-0460">Magnesium</keyword>
<dbReference type="GO" id="GO:0000287">
    <property type="term" value="F:magnesium ion binding"/>
    <property type="evidence" value="ECO:0007669"/>
    <property type="project" value="UniProtKB-UniRule"/>
</dbReference>
<evidence type="ECO:0000259" key="13">
    <source>
        <dbReference type="Pfam" id="PF17792"/>
    </source>
</evidence>
<proteinExistence type="inferred from homology"/>
<feature type="domain" description="Thiamine phosphate synthase/TenI" evidence="12">
    <location>
        <begin position="145"/>
        <end position="325"/>
    </location>
</feature>
<evidence type="ECO:0000313" key="14">
    <source>
        <dbReference type="EMBL" id="TES86420.1"/>
    </source>
</evidence>
<feature type="binding site" evidence="9">
    <location>
        <position position="207"/>
    </location>
    <ligand>
        <name>Mg(2+)</name>
        <dbReference type="ChEBI" id="CHEBI:18420"/>
    </ligand>
</feature>
<comment type="similarity">
    <text evidence="9 10">Belongs to the thiamine-phosphate synthase family.</text>
</comment>
<dbReference type="EMBL" id="SOKU01000095">
    <property type="protein sequence ID" value="TES86420.1"/>
    <property type="molecule type" value="Genomic_DNA"/>
</dbReference>
<feature type="binding site" evidence="9">
    <location>
        <position position="226"/>
    </location>
    <ligand>
        <name>Mg(2+)</name>
        <dbReference type="ChEBI" id="CHEBI:18420"/>
    </ligand>
</feature>
<evidence type="ECO:0000256" key="6">
    <source>
        <dbReference type="ARBA" id="ARBA00047334"/>
    </source>
</evidence>
<dbReference type="NCBIfam" id="TIGR00693">
    <property type="entry name" value="thiE"/>
    <property type="match status" value="1"/>
</dbReference>
<dbReference type="InterPro" id="IPR013785">
    <property type="entry name" value="Aldolase_TIM"/>
</dbReference>
<dbReference type="Pfam" id="PF02581">
    <property type="entry name" value="TMP-TENI"/>
    <property type="match status" value="1"/>
</dbReference>
<evidence type="ECO:0000256" key="10">
    <source>
        <dbReference type="RuleBase" id="RU003826"/>
    </source>
</evidence>
<dbReference type="PANTHER" id="PTHR20857:SF23">
    <property type="entry name" value="THIAMINE BIOSYNTHETIC BIFUNCTIONAL ENZYME"/>
    <property type="match status" value="1"/>
</dbReference>
<feature type="binding site" evidence="9">
    <location>
        <begin position="175"/>
        <end position="179"/>
    </location>
    <ligand>
        <name>4-amino-2-methyl-5-(diphosphooxymethyl)pyrimidine</name>
        <dbReference type="ChEBI" id="CHEBI:57841"/>
    </ligand>
</feature>
<comment type="pathway">
    <text evidence="1 9 11">Cofactor biosynthesis; thiamine diphosphate biosynthesis; thiamine phosphate from 4-amino-2-methyl-5-diphosphomethylpyrimidine and 4-methyl-5-(2-phosphoethyl)-thiazole: step 1/1.</text>
</comment>
<evidence type="ECO:0000256" key="8">
    <source>
        <dbReference type="ARBA" id="ARBA00047883"/>
    </source>
</evidence>
<dbReference type="GO" id="GO:0004789">
    <property type="term" value="F:thiamine-phosphate diphosphorylase activity"/>
    <property type="evidence" value="ECO:0007669"/>
    <property type="project" value="UniProtKB-UniRule"/>
</dbReference>
<comment type="catalytic activity">
    <reaction evidence="6 9 10">
        <text>4-methyl-5-(2-phosphooxyethyl)-thiazole + 4-amino-2-methyl-5-(diphosphooxymethyl)pyrimidine + H(+) = thiamine phosphate + diphosphate</text>
        <dbReference type="Rhea" id="RHEA:22328"/>
        <dbReference type="ChEBI" id="CHEBI:15378"/>
        <dbReference type="ChEBI" id="CHEBI:33019"/>
        <dbReference type="ChEBI" id="CHEBI:37575"/>
        <dbReference type="ChEBI" id="CHEBI:57841"/>
        <dbReference type="ChEBI" id="CHEBI:58296"/>
        <dbReference type="EC" id="2.5.1.3"/>
    </reaction>
</comment>
<evidence type="ECO:0000256" key="2">
    <source>
        <dbReference type="ARBA" id="ARBA00022679"/>
    </source>
</evidence>
<dbReference type="InterPro" id="IPR022998">
    <property type="entry name" value="ThiamineP_synth_TenI"/>
</dbReference>
<dbReference type="HAMAP" id="MF_00097">
    <property type="entry name" value="TMP_synthase"/>
    <property type="match status" value="1"/>
</dbReference>
<evidence type="ECO:0000256" key="7">
    <source>
        <dbReference type="ARBA" id="ARBA00047851"/>
    </source>
</evidence>
<dbReference type="InterPro" id="IPR036206">
    <property type="entry name" value="ThiamineP_synth_sf"/>
</dbReference>
<feature type="binding site" evidence="9">
    <location>
        <position position="302"/>
    </location>
    <ligand>
        <name>2-[(2R,5Z)-2-carboxy-4-methylthiazol-5(2H)-ylidene]ethyl phosphate</name>
        <dbReference type="ChEBI" id="CHEBI:62899"/>
    </ligand>
</feature>
<dbReference type="PIRSF" id="PIRSF000512">
    <property type="entry name" value="TMP_PPase_Cyanobac_prd"/>
    <property type="match status" value="1"/>
</dbReference>
<evidence type="ECO:0000256" key="5">
    <source>
        <dbReference type="ARBA" id="ARBA00022977"/>
    </source>
</evidence>
<organism evidence="14 15">
    <name type="scientific">Aerophobetes bacterium</name>
    <dbReference type="NCBI Taxonomy" id="2030807"/>
    <lineage>
        <taxon>Bacteria</taxon>
        <taxon>Candidatus Aerophobota</taxon>
    </lineage>
</organism>